<protein>
    <recommendedName>
        <fullName evidence="1">Bacteriophage T5 Orf172 DNA-binding domain-containing protein</fullName>
    </recommendedName>
</protein>
<dbReference type="RefSeq" id="WP_069460268.1">
    <property type="nucleotide sequence ID" value="NZ_LYBW01000062.1"/>
</dbReference>
<dbReference type="Proteomes" id="UP000094342">
    <property type="component" value="Unassembled WGS sequence"/>
</dbReference>
<evidence type="ECO:0000259" key="1">
    <source>
        <dbReference type="Pfam" id="PF10544"/>
    </source>
</evidence>
<feature type="domain" description="Bacteriophage T5 Orf172 DNA-binding" evidence="1">
    <location>
        <begin position="189"/>
        <end position="266"/>
    </location>
</feature>
<dbReference type="InterPro" id="IPR018306">
    <property type="entry name" value="Phage_T5_Orf172_DNA-bd"/>
</dbReference>
<proteinExistence type="predicted"/>
<accession>A0A1E3V5I8</accession>
<dbReference type="OrthoDB" id="7858931at2"/>
<dbReference type="EMBL" id="LYBW01000062">
    <property type="protein sequence ID" value="ODR88868.1"/>
    <property type="molecule type" value="Genomic_DNA"/>
</dbReference>
<dbReference type="Pfam" id="PF10544">
    <property type="entry name" value="T5orf172"/>
    <property type="match status" value="1"/>
</dbReference>
<reference evidence="3" key="1">
    <citation type="submission" date="2016-05" db="EMBL/GenBank/DDBJ databases">
        <authorList>
            <person name="Li Y."/>
        </authorList>
    </citation>
    <scope>NUCLEOTIDE SEQUENCE [LARGE SCALE GENOMIC DNA]</scope>
    <source>
        <strain evidence="3">YIC4027</strain>
    </source>
</reference>
<gene>
    <name evidence="2" type="ORF">A8M32_20480</name>
</gene>
<comment type="caution">
    <text evidence="2">The sequence shown here is derived from an EMBL/GenBank/DDBJ whole genome shotgun (WGS) entry which is preliminary data.</text>
</comment>
<evidence type="ECO:0000313" key="2">
    <source>
        <dbReference type="EMBL" id="ODR88868.1"/>
    </source>
</evidence>
<dbReference type="STRING" id="1752398.A8M32_20480"/>
<organism evidence="2 3">
    <name type="scientific">Sinorhizobium alkalisoli</name>
    <dbReference type="NCBI Taxonomy" id="1752398"/>
    <lineage>
        <taxon>Bacteria</taxon>
        <taxon>Pseudomonadati</taxon>
        <taxon>Pseudomonadota</taxon>
        <taxon>Alphaproteobacteria</taxon>
        <taxon>Hyphomicrobiales</taxon>
        <taxon>Rhizobiaceae</taxon>
        <taxon>Sinorhizobium/Ensifer group</taxon>
        <taxon>Sinorhizobium</taxon>
    </lineage>
</organism>
<evidence type="ECO:0000313" key="3">
    <source>
        <dbReference type="Proteomes" id="UP000094342"/>
    </source>
</evidence>
<keyword evidence="3" id="KW-1185">Reference proteome</keyword>
<sequence length="289" mass="31572">MPKIFFTYVWGPPGDPCWPLTFGSKAARTQAKKALSEGDYVFTVGTKGEPTTAAYRGRVLGLYQVSSLEVNTVDYINQIETSGITERAASEFPYALHPISVWEITSADNVFSRLVGPLTGAHHLRAQSTVVELDPGASAPLLALERRPVTLAEPKTLLGRGLVAQKNSKLAPKHEGEFRGRFGDHAVWFVYALALKDQRGRDLAFKIGYANDPAIRLAAYQAPMAAEVTGLTWDLALKQPTGSEDEARRIEQALLAHFAKHRLASNGEIIKGPSQSDIMSTMAVILRKN</sequence>
<name>A0A1E3V5I8_9HYPH</name>
<dbReference type="AlphaFoldDB" id="A0A1E3V5I8"/>